<evidence type="ECO:0000313" key="3">
    <source>
        <dbReference type="Proteomes" id="UP001235712"/>
    </source>
</evidence>
<sequence>MTGGRLVYPGPPGRRQFWSLSALAVVMFAGAAGIAWWWDAWALLIGPLLVNVLGAWLTGRQSTRVTAADITVRTAFRTRTRPVGEFREIVHPGRFGRHVLLRPQVGHTWQLPRVTPDDIEDIRALTGLPVRVSERPE</sequence>
<evidence type="ECO:0000313" key="2">
    <source>
        <dbReference type="EMBL" id="MDP9830416.1"/>
    </source>
</evidence>
<keyword evidence="1" id="KW-0472">Membrane</keyword>
<organism evidence="2 3">
    <name type="scientific">Kineosporia succinea</name>
    <dbReference type="NCBI Taxonomy" id="84632"/>
    <lineage>
        <taxon>Bacteria</taxon>
        <taxon>Bacillati</taxon>
        <taxon>Actinomycetota</taxon>
        <taxon>Actinomycetes</taxon>
        <taxon>Kineosporiales</taxon>
        <taxon>Kineosporiaceae</taxon>
        <taxon>Kineosporia</taxon>
    </lineage>
</organism>
<evidence type="ECO:0008006" key="4">
    <source>
        <dbReference type="Google" id="ProtNLM"/>
    </source>
</evidence>
<dbReference type="Proteomes" id="UP001235712">
    <property type="component" value="Unassembled WGS sequence"/>
</dbReference>
<evidence type="ECO:0000256" key="1">
    <source>
        <dbReference type="SAM" id="Phobius"/>
    </source>
</evidence>
<comment type="caution">
    <text evidence="2">The sequence shown here is derived from an EMBL/GenBank/DDBJ whole genome shotgun (WGS) entry which is preliminary data.</text>
</comment>
<protein>
    <recommendedName>
        <fullName evidence="4">PH (Pleckstrin Homology) domain-containing protein</fullName>
    </recommendedName>
</protein>
<dbReference type="RefSeq" id="WP_307249488.1">
    <property type="nucleotide sequence ID" value="NZ_JAUSQZ010000001.1"/>
</dbReference>
<reference evidence="2 3" key="1">
    <citation type="submission" date="2023-07" db="EMBL/GenBank/DDBJ databases">
        <title>Sequencing the genomes of 1000 actinobacteria strains.</title>
        <authorList>
            <person name="Klenk H.-P."/>
        </authorList>
    </citation>
    <scope>NUCLEOTIDE SEQUENCE [LARGE SCALE GENOMIC DNA]</scope>
    <source>
        <strain evidence="2 3">DSM 44388</strain>
    </source>
</reference>
<keyword evidence="1" id="KW-0812">Transmembrane</keyword>
<proteinExistence type="predicted"/>
<gene>
    <name evidence="2" type="ORF">J2S57_006165</name>
</gene>
<dbReference type="EMBL" id="JAUSQZ010000001">
    <property type="protein sequence ID" value="MDP9830416.1"/>
    <property type="molecule type" value="Genomic_DNA"/>
</dbReference>
<name>A0ABT9PD49_9ACTN</name>
<keyword evidence="1" id="KW-1133">Transmembrane helix</keyword>
<keyword evidence="3" id="KW-1185">Reference proteome</keyword>
<accession>A0ABT9PD49</accession>
<feature type="transmembrane region" description="Helical" evidence="1">
    <location>
        <begin position="41"/>
        <end position="59"/>
    </location>
</feature>
<feature type="transmembrane region" description="Helical" evidence="1">
    <location>
        <begin position="17"/>
        <end position="35"/>
    </location>
</feature>